<accession>A0ABW3S3S4</accession>
<sequence>MNIEEIKKMINSGDMYDDAGTDVSALRAHTISECRKYNHKVNVNNDYDMSILKELFAEVGENVYIESNFRCEFGFNISIGNDVYINHDMIILDCNEVKIGNDVYIGPRAGLYGANHAEDPFERADKGVYSAPIILEDKVWLGGDVKITQGVTIGKNSIIGAGSVVTKDIPPNSIAAGVPCKVIRPVQFSDNPWRRSAE</sequence>
<dbReference type="EC" id="2.3.1.-" evidence="5"/>
<dbReference type="InterPro" id="IPR011004">
    <property type="entry name" value="Trimer_LpxA-like_sf"/>
</dbReference>
<dbReference type="PROSITE" id="PS00101">
    <property type="entry name" value="HEXAPEP_TRANSFERASES"/>
    <property type="match status" value="1"/>
</dbReference>
<protein>
    <recommendedName>
        <fullName evidence="5">Acetyltransferase</fullName>
        <ecNumber evidence="5">2.3.1.-</ecNumber>
    </recommendedName>
</protein>
<evidence type="ECO:0000256" key="3">
    <source>
        <dbReference type="ARBA" id="ARBA00022737"/>
    </source>
</evidence>
<reference evidence="8" key="1">
    <citation type="journal article" date="2019" name="Int. J. Syst. Evol. Microbiol.">
        <title>The Global Catalogue of Microorganisms (GCM) 10K type strain sequencing project: providing services to taxonomists for standard genome sequencing and annotation.</title>
        <authorList>
            <consortium name="The Broad Institute Genomics Platform"/>
            <consortium name="The Broad Institute Genome Sequencing Center for Infectious Disease"/>
            <person name="Wu L."/>
            <person name="Ma J."/>
        </authorList>
    </citation>
    <scope>NUCLEOTIDE SEQUENCE [LARGE SCALE GENOMIC DNA]</scope>
    <source>
        <strain evidence="8">CCUG 59189</strain>
    </source>
</reference>
<dbReference type="SUPFAM" id="SSF51161">
    <property type="entry name" value="Trimeric LpxA-like enzymes"/>
    <property type="match status" value="1"/>
</dbReference>
<dbReference type="CDD" id="cd03357">
    <property type="entry name" value="LbH_MAT_GAT"/>
    <property type="match status" value="1"/>
</dbReference>
<evidence type="ECO:0000256" key="2">
    <source>
        <dbReference type="ARBA" id="ARBA00022679"/>
    </source>
</evidence>
<keyword evidence="2 5" id="KW-0808">Transferase</keyword>
<dbReference type="PANTHER" id="PTHR43017">
    <property type="entry name" value="GALACTOSIDE O-ACETYLTRANSFERASE"/>
    <property type="match status" value="1"/>
</dbReference>
<dbReference type="InterPro" id="IPR039369">
    <property type="entry name" value="LacA-like"/>
</dbReference>
<evidence type="ECO:0000313" key="7">
    <source>
        <dbReference type="EMBL" id="MFD1178625.1"/>
    </source>
</evidence>
<evidence type="ECO:0000256" key="4">
    <source>
        <dbReference type="ARBA" id="ARBA00023315"/>
    </source>
</evidence>
<dbReference type="GO" id="GO:0016746">
    <property type="term" value="F:acyltransferase activity"/>
    <property type="evidence" value="ECO:0007669"/>
    <property type="project" value="UniProtKB-KW"/>
</dbReference>
<dbReference type="SMART" id="SM01266">
    <property type="entry name" value="Mac"/>
    <property type="match status" value="1"/>
</dbReference>
<keyword evidence="4 5" id="KW-0012">Acyltransferase</keyword>
<comment type="caution">
    <text evidence="7">The sequence shown here is derived from an EMBL/GenBank/DDBJ whole genome shotgun (WGS) entry which is preliminary data.</text>
</comment>
<evidence type="ECO:0000256" key="1">
    <source>
        <dbReference type="ARBA" id="ARBA00007274"/>
    </source>
</evidence>
<keyword evidence="3" id="KW-0677">Repeat</keyword>
<dbReference type="InterPro" id="IPR001451">
    <property type="entry name" value="Hexapep"/>
</dbReference>
<dbReference type="RefSeq" id="WP_379321061.1">
    <property type="nucleotide sequence ID" value="NZ_JBHTLM010000018.1"/>
</dbReference>
<dbReference type="Gene3D" id="2.160.10.10">
    <property type="entry name" value="Hexapeptide repeat proteins"/>
    <property type="match status" value="1"/>
</dbReference>
<dbReference type="InterPro" id="IPR018357">
    <property type="entry name" value="Hexapep_transf_CS"/>
</dbReference>
<dbReference type="EMBL" id="JBHTLM010000018">
    <property type="protein sequence ID" value="MFD1178625.1"/>
    <property type="molecule type" value="Genomic_DNA"/>
</dbReference>
<feature type="domain" description="Maltose/galactoside acetyltransferase" evidence="6">
    <location>
        <begin position="7"/>
        <end position="61"/>
    </location>
</feature>
<dbReference type="Proteomes" id="UP001597262">
    <property type="component" value="Unassembled WGS sequence"/>
</dbReference>
<proteinExistence type="inferred from homology"/>
<dbReference type="PANTHER" id="PTHR43017:SF1">
    <property type="entry name" value="ACETYLTRANSFERASE YJL218W-RELATED"/>
    <property type="match status" value="1"/>
</dbReference>
<dbReference type="Pfam" id="PF00132">
    <property type="entry name" value="Hexapep"/>
    <property type="match status" value="1"/>
</dbReference>
<evidence type="ECO:0000313" key="8">
    <source>
        <dbReference type="Proteomes" id="UP001597262"/>
    </source>
</evidence>
<keyword evidence="8" id="KW-1185">Reference proteome</keyword>
<gene>
    <name evidence="7" type="ORF">ACFQ3W_20310</name>
</gene>
<evidence type="ECO:0000259" key="6">
    <source>
        <dbReference type="SMART" id="SM01266"/>
    </source>
</evidence>
<dbReference type="InterPro" id="IPR024688">
    <property type="entry name" value="Mac_dom"/>
</dbReference>
<comment type="similarity">
    <text evidence="1 5">Belongs to the transferase hexapeptide repeat family.</text>
</comment>
<organism evidence="7 8">
    <name type="scientific">Paenibacillus puldeungensis</name>
    <dbReference type="NCBI Taxonomy" id="696536"/>
    <lineage>
        <taxon>Bacteria</taxon>
        <taxon>Bacillati</taxon>
        <taxon>Bacillota</taxon>
        <taxon>Bacilli</taxon>
        <taxon>Bacillales</taxon>
        <taxon>Paenibacillaceae</taxon>
        <taxon>Paenibacillus</taxon>
    </lineage>
</organism>
<evidence type="ECO:0000256" key="5">
    <source>
        <dbReference type="RuleBase" id="RU367021"/>
    </source>
</evidence>
<name>A0ABW3S3S4_9BACL</name>
<dbReference type="Pfam" id="PF12464">
    <property type="entry name" value="Mac"/>
    <property type="match status" value="1"/>
</dbReference>